<proteinExistence type="inferred from homology"/>
<accession>A0A2N8UEX7</accession>
<protein>
    <submittedName>
        <fullName evidence="5">Related to SAP155-SIT4-associating protein</fullName>
    </submittedName>
</protein>
<name>A0A2N8UEX7_9BASI</name>
<feature type="compositionally biased region" description="Polar residues" evidence="4">
    <location>
        <begin position="773"/>
        <end position="787"/>
    </location>
</feature>
<evidence type="ECO:0000256" key="3">
    <source>
        <dbReference type="SAM" id="Coils"/>
    </source>
</evidence>
<feature type="compositionally biased region" description="Low complexity" evidence="4">
    <location>
        <begin position="531"/>
        <end position="549"/>
    </location>
</feature>
<dbReference type="EMBL" id="LT795061">
    <property type="protein sequence ID" value="SJX63547.1"/>
    <property type="molecule type" value="Genomic_DNA"/>
</dbReference>
<keyword evidence="2" id="KW-0131">Cell cycle</keyword>
<dbReference type="Proteomes" id="UP000239563">
    <property type="component" value="Chromosome VIII"/>
</dbReference>
<feature type="compositionally biased region" description="Basic and acidic residues" evidence="4">
    <location>
        <begin position="391"/>
        <end position="402"/>
    </location>
</feature>
<evidence type="ECO:0000256" key="4">
    <source>
        <dbReference type="SAM" id="MobiDB-lite"/>
    </source>
</evidence>
<evidence type="ECO:0000256" key="1">
    <source>
        <dbReference type="ARBA" id="ARBA00006180"/>
    </source>
</evidence>
<dbReference type="PANTHER" id="PTHR12634:SF8">
    <property type="entry name" value="FIERY MOUNTAIN, ISOFORM D"/>
    <property type="match status" value="1"/>
</dbReference>
<feature type="compositionally biased region" description="Low complexity" evidence="4">
    <location>
        <begin position="1178"/>
        <end position="1191"/>
    </location>
</feature>
<dbReference type="GO" id="GO:0019888">
    <property type="term" value="F:protein phosphatase regulator activity"/>
    <property type="evidence" value="ECO:0007669"/>
    <property type="project" value="TreeGrafter"/>
</dbReference>
<feature type="compositionally biased region" description="Acidic residues" evidence="4">
    <location>
        <begin position="1155"/>
        <end position="1173"/>
    </location>
</feature>
<dbReference type="Pfam" id="PF04499">
    <property type="entry name" value="SAPS"/>
    <property type="match status" value="2"/>
</dbReference>
<feature type="coiled-coil region" evidence="3">
    <location>
        <begin position="559"/>
        <end position="586"/>
    </location>
</feature>
<evidence type="ECO:0000313" key="6">
    <source>
        <dbReference type="Proteomes" id="UP000239563"/>
    </source>
</evidence>
<reference evidence="5 6" key="1">
    <citation type="submission" date="2017-02" db="EMBL/GenBank/DDBJ databases">
        <authorList>
            <person name="Peterson S.W."/>
        </authorList>
    </citation>
    <scope>NUCLEOTIDE SEQUENCE [LARGE SCALE GENOMIC DNA]</scope>
    <source>
        <strain evidence="5 6">SRS1_H2-8</strain>
    </source>
</reference>
<evidence type="ECO:0000256" key="2">
    <source>
        <dbReference type="ARBA" id="ARBA00023306"/>
    </source>
</evidence>
<dbReference type="GO" id="GO:0019903">
    <property type="term" value="F:protein phosphatase binding"/>
    <property type="evidence" value="ECO:0007669"/>
    <property type="project" value="InterPro"/>
</dbReference>
<feature type="compositionally biased region" description="Acidic residues" evidence="4">
    <location>
        <begin position="1085"/>
        <end position="1094"/>
    </location>
</feature>
<organism evidence="5 6">
    <name type="scientific">Sporisorium reilianum f. sp. reilianum</name>
    <dbReference type="NCBI Taxonomy" id="72559"/>
    <lineage>
        <taxon>Eukaryota</taxon>
        <taxon>Fungi</taxon>
        <taxon>Dikarya</taxon>
        <taxon>Basidiomycota</taxon>
        <taxon>Ustilaginomycotina</taxon>
        <taxon>Ustilaginomycetes</taxon>
        <taxon>Ustilaginales</taxon>
        <taxon>Ustilaginaceae</taxon>
        <taxon>Sporisorium</taxon>
    </lineage>
</organism>
<dbReference type="PANTHER" id="PTHR12634">
    <property type="entry name" value="SIT4 YEAST -ASSOCIATING PROTEIN-RELATED"/>
    <property type="match status" value="1"/>
</dbReference>
<feature type="region of interest" description="Disordered" evidence="4">
    <location>
        <begin position="388"/>
        <end position="461"/>
    </location>
</feature>
<keyword evidence="3" id="KW-0175">Coiled coil</keyword>
<feature type="compositionally biased region" description="Basic and acidic residues" evidence="4">
    <location>
        <begin position="1142"/>
        <end position="1154"/>
    </location>
</feature>
<feature type="region of interest" description="Disordered" evidence="4">
    <location>
        <begin position="705"/>
        <end position="813"/>
    </location>
</feature>
<evidence type="ECO:0000313" key="5">
    <source>
        <dbReference type="EMBL" id="SJX63547.1"/>
    </source>
</evidence>
<feature type="compositionally biased region" description="Acidic residues" evidence="4">
    <location>
        <begin position="754"/>
        <end position="763"/>
    </location>
</feature>
<dbReference type="GO" id="GO:0005634">
    <property type="term" value="C:nucleus"/>
    <property type="evidence" value="ECO:0007669"/>
    <property type="project" value="TreeGrafter"/>
</dbReference>
<dbReference type="GO" id="GO:0005829">
    <property type="term" value="C:cytosol"/>
    <property type="evidence" value="ECO:0007669"/>
    <property type="project" value="TreeGrafter"/>
</dbReference>
<feature type="compositionally biased region" description="Low complexity" evidence="4">
    <location>
        <begin position="710"/>
        <end position="733"/>
    </location>
</feature>
<feature type="region of interest" description="Disordered" evidence="4">
    <location>
        <begin position="520"/>
        <end position="559"/>
    </location>
</feature>
<feature type="region of interest" description="Disordered" evidence="4">
    <location>
        <begin position="989"/>
        <end position="1260"/>
    </location>
</feature>
<dbReference type="InterPro" id="IPR007587">
    <property type="entry name" value="SAPS"/>
</dbReference>
<comment type="similarity">
    <text evidence="1">Belongs to the SAPS family.</text>
</comment>
<feature type="region of interest" description="Disordered" evidence="4">
    <location>
        <begin position="173"/>
        <end position="199"/>
    </location>
</feature>
<gene>
    <name evidence="5" type="ORF">SRS1_14301</name>
</gene>
<feature type="compositionally biased region" description="Acidic residues" evidence="4">
    <location>
        <begin position="1041"/>
        <end position="1050"/>
    </location>
</feature>
<feature type="compositionally biased region" description="Low complexity" evidence="4">
    <location>
        <begin position="173"/>
        <end position="184"/>
    </location>
</feature>
<sequence>MFWRFGFSSVSTLETLLDKPNVTLEDVLDEDDVLQECKTANQKLMDFLQQPRIVKRLMEHVVGTATVGGTGGKDWEEKVKFKYPYVASEVLSCSEVWPIIDAIFSDPNEYLVPFWNAVLTSNPTPSQAPLPMHSHPLFAENAASSSNTSSSASTSPSPHLSVTNFTDFSNSASANAGSSRSSSDSDADGDGRLRATSALDNGPGRGVLAGYWAKVNGAYLERKPIEMLDFIKEQPRIVERFVAHLETPAVVDLLFRIIQMEETMRTPVQTTDIIDWLSSQDLIARTVDLLAPNYSVDIHNTVSELLKAIIALSAPSPAALNQGQGAELGGGLGDAQENAAGINNRLVRELASEPVVRKMVGYMLDSQLPRQLHRRLTDVADEQLSQLSVQDLRKPSQRRDDSLSTLDENAVSSSALEDDEDDESFARPLNPREFPASESRSPGQFDHRGSTATVRPDNLFPPVAAPTVPITAETCSSTLVTCIGVFIELIRKNNSDYFEQHLLRTLHNHLVKRQSELTEKRLKKKEDDEAANTQAASQQQGGAADASTQPEKQDDDESAQKAMYALDEEEEDVQGMEEAMAEIVDKMGLVHLGPMLRVLSERLSDFQQLVNEPRERDVTVPTSVGDVAPLTFERYRITELYAELLHCSNMALLNRAPGEGPQYSADGVLTGGLEGLQTLARTLQGGDGPEAGDTSAGGEAEAAQAVSGQDATPGAGADAAAASESAVETGSATPSHVSAHGRDKSSSGGASTDSTDEADDEALLNEVSLGDKASSTTTEGSSNVETQSDAEKKSPYGGSPKVTTSDALEEDKDDAASIRSALSGLSLAELTAPKLSGPPSPIDEAKDYVVGDMLKRKFLECGILPSLLDLFFDYPWNNFLHNVVYDILQQCFNGRMDVGLNRKLTVAVFDQGQLTSRIVEGRKRNETSVAGPRRIRLGYMGHMNLIAEETVKLLERYPLEIARPVEAFTERDEWRQVVSETLEEIREKEGGPLAFNRGHEGMSMSFGSEGEDDGEDGGMGGAGSSSFASYLSSQIGGAAGSDDDDSDDEASWLSSEMKRGGGKDGSGFDDAFAPRHGSGGGGGELGDDDEDDDWGPFADPSDAGAGAATQSFDFASSAVAGAGGSANPFAENLTPADWSAQFRREYHEEERTGGEQDEDDSDDGDEDDDEEGDKEAKSGSALSSSPLSPKGLDAALAASGSDVVSKAHARRPSLGHLETAELASADGAAKRRGSIGSAGPEIAEVTDAQDPLGPGISTTVSQNEEGMLQRTLADGTTVVVPLDEVALGAGEG</sequence>